<gene>
    <name evidence="4" type="ORF">CPA45_00700</name>
</gene>
<evidence type="ECO:0000313" key="4">
    <source>
        <dbReference type="EMBL" id="PCF97290.1"/>
    </source>
</evidence>
<reference evidence="5" key="1">
    <citation type="submission" date="2017-09" db="EMBL/GenBank/DDBJ databases">
        <authorList>
            <person name="Cho G.-S."/>
            <person name="Oguntoyinbo F.A."/>
            <person name="Cnockaert M."/>
            <person name="Kabisch J."/>
            <person name="Neve H."/>
            <person name="Bockelmann W."/>
            <person name="Wenning M."/>
            <person name="Franz C.M."/>
            <person name="Vandamme P."/>
        </authorList>
    </citation>
    <scope>NUCLEOTIDE SEQUENCE [LARGE SCALE GENOMIC DNA]</scope>
    <source>
        <strain evidence="5">MBT G8648</strain>
    </source>
</reference>
<feature type="region of interest" description="Disordered" evidence="1">
    <location>
        <begin position="188"/>
        <end position="215"/>
    </location>
</feature>
<comment type="caution">
    <text evidence="4">The sequence shown here is derived from an EMBL/GenBank/DDBJ whole genome shotgun (WGS) entry which is preliminary data.</text>
</comment>
<keyword evidence="5" id="KW-1185">Reference proteome</keyword>
<accession>A0A2A4HR69</accession>
<evidence type="ECO:0008006" key="6">
    <source>
        <dbReference type="Google" id="ProtNLM"/>
    </source>
</evidence>
<feature type="domain" description="DUF1285" evidence="2">
    <location>
        <begin position="17"/>
        <end position="82"/>
    </location>
</feature>
<proteinExistence type="predicted"/>
<dbReference type="Gene3D" id="3.10.540.10">
    <property type="entry name" value="duf1285 like domain"/>
    <property type="match status" value="1"/>
</dbReference>
<protein>
    <recommendedName>
        <fullName evidence="6">DUF1285 domain-containing protein</fullName>
    </recommendedName>
</protein>
<dbReference type="InterPro" id="IPR048342">
    <property type="entry name" value="DUF1285_C"/>
</dbReference>
<evidence type="ECO:0000259" key="3">
    <source>
        <dbReference type="Pfam" id="PF21028"/>
    </source>
</evidence>
<dbReference type="Pfam" id="PF06938">
    <property type="entry name" value="DUF1285_N"/>
    <property type="match status" value="1"/>
</dbReference>
<dbReference type="Gene3D" id="2.30.270.10">
    <property type="entry name" value="duf1285 protein"/>
    <property type="match status" value="1"/>
</dbReference>
<dbReference type="InterPro" id="IPR023361">
    <property type="entry name" value="DUF1285_beta_roll_sf"/>
</dbReference>
<dbReference type="AlphaFoldDB" id="A0A2A4HR69"/>
<sequence>MNIDRLLQHQQGSASIPPVDKWQPALSGDIDILIQADGVWLHQGQPFGRAAIPRLLASLLRHDDDGYCLVTPVERWRLNVEDRPFIAVEADFHSDAWWFTTQFDDVVRLDEQHPMVLTATVGGERLPEVAVRFGLGARLHRNVYYRLVEQAIPHDIEGGGSQLRLYSAGSWHLLGELSADDGASVDDDLSAGDAGNTDAIVSTDGIADGMDSEAP</sequence>
<dbReference type="EMBL" id="NWUX01000001">
    <property type="protein sequence ID" value="PCF97290.1"/>
    <property type="molecule type" value="Genomic_DNA"/>
</dbReference>
<feature type="domain" description="DUF1285" evidence="3">
    <location>
        <begin position="84"/>
        <end position="173"/>
    </location>
</feature>
<evidence type="ECO:0000259" key="2">
    <source>
        <dbReference type="Pfam" id="PF06938"/>
    </source>
</evidence>
<dbReference type="RefSeq" id="WP_096649403.1">
    <property type="nucleotide sequence ID" value="NZ_NWUX01000001.1"/>
</dbReference>
<dbReference type="Pfam" id="PF21028">
    <property type="entry name" value="DUF1285_C"/>
    <property type="match status" value="1"/>
</dbReference>
<evidence type="ECO:0000313" key="5">
    <source>
        <dbReference type="Proteomes" id="UP000218677"/>
    </source>
</evidence>
<name>A0A2A4HR69_9GAMM</name>
<dbReference type="Proteomes" id="UP000218677">
    <property type="component" value="Unassembled WGS sequence"/>
</dbReference>
<dbReference type="InterPro" id="IPR048341">
    <property type="entry name" value="DUF1285_N"/>
</dbReference>
<organism evidence="4 5">
    <name type="scientific">Vreelandella nigrificans</name>
    <dbReference type="NCBI Taxonomy" id="2042704"/>
    <lineage>
        <taxon>Bacteria</taxon>
        <taxon>Pseudomonadati</taxon>
        <taxon>Pseudomonadota</taxon>
        <taxon>Gammaproteobacteria</taxon>
        <taxon>Oceanospirillales</taxon>
        <taxon>Halomonadaceae</taxon>
        <taxon>Vreelandella</taxon>
    </lineage>
</organism>
<dbReference type="OrthoDB" id="3078366at2"/>
<evidence type="ECO:0000256" key="1">
    <source>
        <dbReference type="SAM" id="MobiDB-lite"/>
    </source>
</evidence>